<comment type="cofactor">
    <cofactor evidence="13 14">
        <name>Mn(2+)</name>
        <dbReference type="ChEBI" id="CHEBI:29035"/>
    </cofactor>
    <cofactor evidence="13 14">
        <name>Mg(2+)</name>
        <dbReference type="ChEBI" id="CHEBI:18420"/>
    </cofactor>
    <text evidence="13 14">Manganese or magnesium. Binds 1 divalent metal ion per monomer in the absence of substrate. May bind a second metal ion after substrate binding.</text>
</comment>
<dbReference type="InterPro" id="IPR012337">
    <property type="entry name" value="RNaseH-like_sf"/>
</dbReference>
<keyword evidence="12 13" id="KW-0378">Hydrolase</keyword>
<dbReference type="Pfam" id="PF01351">
    <property type="entry name" value="RNase_HII"/>
    <property type="match status" value="1"/>
</dbReference>
<dbReference type="GO" id="GO:0004523">
    <property type="term" value="F:RNA-DNA hybrid ribonuclease activity"/>
    <property type="evidence" value="ECO:0007669"/>
    <property type="project" value="UniProtKB-UniRule"/>
</dbReference>
<dbReference type="PANTHER" id="PTHR10954">
    <property type="entry name" value="RIBONUCLEASE H2 SUBUNIT A"/>
    <property type="match status" value="1"/>
</dbReference>
<evidence type="ECO:0000256" key="11">
    <source>
        <dbReference type="ARBA" id="ARBA00022759"/>
    </source>
</evidence>
<comment type="cofactor">
    <cofactor evidence="2">
        <name>Mg(2+)</name>
        <dbReference type="ChEBI" id="CHEBI:18420"/>
    </cofactor>
</comment>
<dbReference type="KEGG" id="abri:DFR85_00635"/>
<evidence type="ECO:0000256" key="15">
    <source>
        <dbReference type="RuleBase" id="RU003515"/>
    </source>
</evidence>
<dbReference type="SUPFAM" id="SSF53098">
    <property type="entry name" value="Ribonuclease H-like"/>
    <property type="match status" value="1"/>
</dbReference>
<dbReference type="Proteomes" id="UP000248044">
    <property type="component" value="Chromosome"/>
</dbReference>
<keyword evidence="18" id="KW-1185">Reference proteome</keyword>
<feature type="binding site" evidence="13 14">
    <location>
        <position position="7"/>
    </location>
    <ligand>
        <name>a divalent metal cation</name>
        <dbReference type="ChEBI" id="CHEBI:60240"/>
    </ligand>
</feature>
<keyword evidence="9 13" id="KW-0540">Nuclease</keyword>
<dbReference type="GO" id="GO:0030145">
    <property type="term" value="F:manganese ion binding"/>
    <property type="evidence" value="ECO:0007669"/>
    <property type="project" value="UniProtKB-UniRule"/>
</dbReference>
<dbReference type="EMBL" id="CP029289">
    <property type="protein sequence ID" value="AWR93332.1"/>
    <property type="molecule type" value="Genomic_DNA"/>
</dbReference>
<feature type="domain" description="RNase H type-2" evidence="16">
    <location>
        <begin position="1"/>
        <end position="204"/>
    </location>
</feature>
<evidence type="ECO:0000256" key="12">
    <source>
        <dbReference type="ARBA" id="ARBA00022801"/>
    </source>
</evidence>
<dbReference type="HAMAP" id="MF_00052_A">
    <property type="entry name" value="RNase_HII_A"/>
    <property type="match status" value="1"/>
</dbReference>
<keyword evidence="8 13" id="KW-0963">Cytoplasm</keyword>
<comment type="function">
    <text evidence="3 13 15">Endonuclease that specifically degrades the RNA of RNA-DNA hybrids.</text>
</comment>
<dbReference type="InterPro" id="IPR023160">
    <property type="entry name" value="RNase_HII_hlx-loop-hlx_cap_dom"/>
</dbReference>
<dbReference type="Gene3D" id="1.10.10.460">
    <property type="entry name" value="Ribonuclease hii. Domain 2"/>
    <property type="match status" value="1"/>
</dbReference>
<evidence type="ECO:0000256" key="14">
    <source>
        <dbReference type="PROSITE-ProRule" id="PRU01319"/>
    </source>
</evidence>
<dbReference type="InterPro" id="IPR036397">
    <property type="entry name" value="RNaseH_sf"/>
</dbReference>
<dbReference type="GO" id="GO:0005737">
    <property type="term" value="C:cytoplasm"/>
    <property type="evidence" value="ECO:0007669"/>
    <property type="project" value="UniProtKB-SubCell"/>
</dbReference>
<dbReference type="PROSITE" id="PS51975">
    <property type="entry name" value="RNASE_H_2"/>
    <property type="match status" value="1"/>
</dbReference>
<evidence type="ECO:0000256" key="7">
    <source>
        <dbReference type="ARBA" id="ARBA00019179"/>
    </source>
</evidence>
<keyword evidence="11 13" id="KW-0255">Endonuclease</keyword>
<evidence type="ECO:0000313" key="17">
    <source>
        <dbReference type="EMBL" id="AWR93332.1"/>
    </source>
</evidence>
<comment type="catalytic activity">
    <reaction evidence="1 13 14 15">
        <text>Endonucleolytic cleavage to 5'-phosphomonoester.</text>
        <dbReference type="EC" id="3.1.26.4"/>
    </reaction>
</comment>
<name>A0A2U9IBE3_9CREN</name>
<proteinExistence type="inferred from homology"/>
<dbReference type="InterPro" id="IPR020787">
    <property type="entry name" value="RNase_HII_arc"/>
</dbReference>
<evidence type="ECO:0000256" key="4">
    <source>
        <dbReference type="ARBA" id="ARBA00004496"/>
    </source>
</evidence>
<accession>A0A2U9IBE3</accession>
<dbReference type="AlphaFoldDB" id="A0A2U9IBE3"/>
<dbReference type="InterPro" id="IPR001352">
    <property type="entry name" value="RNase_HII/HIII"/>
</dbReference>
<reference evidence="17 18" key="1">
    <citation type="submission" date="2018-05" db="EMBL/GenBank/DDBJ databases">
        <title>Complete Genome Sequences of Extremely Thermoacidophilic, Metal-Mobilizing Type-Strain Members of the Archaeal Family Sulfolobaceae: Acidianus brierleyi DSM-1651T, Acidianus sulfidivorans DSM-18786T, Metallosphaera hakonensis DSM-7519T, and Metallosphaera prunae DSM-10039T.</title>
        <authorList>
            <person name="Counts J.A."/>
            <person name="Kelly R.M."/>
        </authorList>
    </citation>
    <scope>NUCLEOTIDE SEQUENCE [LARGE SCALE GENOMIC DNA]</scope>
    <source>
        <strain evidence="17 18">DSM 1651</strain>
    </source>
</reference>
<evidence type="ECO:0000259" key="16">
    <source>
        <dbReference type="PROSITE" id="PS51975"/>
    </source>
</evidence>
<dbReference type="RefSeq" id="WP_110269216.1">
    <property type="nucleotide sequence ID" value="NZ_CP029289.2"/>
</dbReference>
<feature type="binding site" evidence="13 14">
    <location>
        <position position="103"/>
    </location>
    <ligand>
        <name>a divalent metal cation</name>
        <dbReference type="ChEBI" id="CHEBI:60240"/>
    </ligand>
</feature>
<dbReference type="PANTHER" id="PTHR10954:SF23">
    <property type="entry name" value="RIBONUCLEASE"/>
    <property type="match status" value="1"/>
</dbReference>
<dbReference type="InterPro" id="IPR024567">
    <property type="entry name" value="RNase_HII/HIII_dom"/>
</dbReference>
<dbReference type="GeneID" id="36830617"/>
<comment type="subcellular location">
    <subcellularLocation>
        <location evidence="4 13">Cytoplasm</location>
    </subcellularLocation>
</comment>
<evidence type="ECO:0000256" key="2">
    <source>
        <dbReference type="ARBA" id="ARBA00001946"/>
    </source>
</evidence>
<dbReference type="InterPro" id="IPR004649">
    <property type="entry name" value="RNase_H2_suA"/>
</dbReference>
<evidence type="ECO:0000256" key="5">
    <source>
        <dbReference type="ARBA" id="ARBA00007383"/>
    </source>
</evidence>
<dbReference type="NCBIfam" id="TIGR00729">
    <property type="entry name" value="ribonuclease HII"/>
    <property type="match status" value="1"/>
</dbReference>
<comment type="similarity">
    <text evidence="5 13 15">Belongs to the RNase HII family.</text>
</comment>
<dbReference type="Gene3D" id="3.30.420.10">
    <property type="entry name" value="Ribonuclease H-like superfamily/Ribonuclease H"/>
    <property type="match status" value="1"/>
</dbReference>
<evidence type="ECO:0000256" key="1">
    <source>
        <dbReference type="ARBA" id="ARBA00000077"/>
    </source>
</evidence>
<dbReference type="FunFam" id="1.10.10.460:FF:000001">
    <property type="entry name" value="Ribonuclease"/>
    <property type="match status" value="1"/>
</dbReference>
<keyword evidence="13" id="KW-0464">Manganese</keyword>
<feature type="binding site" evidence="13 14">
    <location>
        <position position="6"/>
    </location>
    <ligand>
        <name>a divalent metal cation</name>
        <dbReference type="ChEBI" id="CHEBI:60240"/>
    </ligand>
</feature>
<keyword evidence="10 13" id="KW-0479">Metal-binding</keyword>
<evidence type="ECO:0000256" key="6">
    <source>
        <dbReference type="ARBA" id="ARBA00012180"/>
    </source>
</evidence>
<dbReference type="GO" id="GO:0006298">
    <property type="term" value="P:mismatch repair"/>
    <property type="evidence" value="ECO:0007669"/>
    <property type="project" value="TreeGrafter"/>
</dbReference>
<dbReference type="EC" id="3.1.26.4" evidence="6 13"/>
<dbReference type="GO" id="GO:0003723">
    <property type="term" value="F:RNA binding"/>
    <property type="evidence" value="ECO:0007669"/>
    <property type="project" value="UniProtKB-UniRule"/>
</dbReference>
<evidence type="ECO:0000256" key="13">
    <source>
        <dbReference type="HAMAP-Rule" id="MF_00052"/>
    </source>
</evidence>
<sequence length="209" mass="23974">MRLGIDEAGRGPVIGPMIVAGVLIDENEAKILKNYGVKDSKKLSRKQRENLINIITEFSESFVVTKVWPEEIDIRNLNCITYEKVIQIIDAMSVFKPEIITVDKVGKEEIVIEQIKQLGSIPNVVFKADENYIECSAASIVAKVFRDRIIDELKITYGDFGSGYPSDPKTIEWIKKIYSEKKEPPNILRRSWKILQRVAPDFYIEKRLK</sequence>
<evidence type="ECO:0000313" key="18">
    <source>
        <dbReference type="Proteomes" id="UP000248044"/>
    </source>
</evidence>
<organism evidence="17 18">
    <name type="scientific">Acidianus brierleyi</name>
    <dbReference type="NCBI Taxonomy" id="41673"/>
    <lineage>
        <taxon>Archaea</taxon>
        <taxon>Thermoproteota</taxon>
        <taxon>Thermoprotei</taxon>
        <taxon>Sulfolobales</taxon>
        <taxon>Sulfolobaceae</taxon>
        <taxon>Acidianus</taxon>
    </lineage>
</organism>
<evidence type="ECO:0000256" key="8">
    <source>
        <dbReference type="ARBA" id="ARBA00022490"/>
    </source>
</evidence>
<dbReference type="CDD" id="cd07180">
    <property type="entry name" value="RNase_HII_archaea_like"/>
    <property type="match status" value="1"/>
</dbReference>
<evidence type="ECO:0000256" key="3">
    <source>
        <dbReference type="ARBA" id="ARBA00004065"/>
    </source>
</evidence>
<dbReference type="OrthoDB" id="33866at2157"/>
<evidence type="ECO:0000256" key="9">
    <source>
        <dbReference type="ARBA" id="ARBA00022722"/>
    </source>
</evidence>
<protein>
    <recommendedName>
        <fullName evidence="7 13">Ribonuclease HII</fullName>
        <shortName evidence="13">RNase HII</shortName>
        <ecNumber evidence="6 13">3.1.26.4</ecNumber>
    </recommendedName>
</protein>
<evidence type="ECO:0000256" key="10">
    <source>
        <dbReference type="ARBA" id="ARBA00022723"/>
    </source>
</evidence>
<dbReference type="GO" id="GO:0032299">
    <property type="term" value="C:ribonuclease H2 complex"/>
    <property type="evidence" value="ECO:0007669"/>
    <property type="project" value="TreeGrafter"/>
</dbReference>
<gene>
    <name evidence="13" type="primary">rnhB</name>
    <name evidence="17" type="ORF">DFR85_00635</name>
</gene>
<dbReference type="GO" id="GO:0043137">
    <property type="term" value="P:DNA replication, removal of RNA primer"/>
    <property type="evidence" value="ECO:0007669"/>
    <property type="project" value="TreeGrafter"/>
</dbReference>